<dbReference type="AlphaFoldDB" id="A0A498NES2"/>
<accession>A0A498NES2</accession>
<dbReference type="Proteomes" id="UP000290572">
    <property type="component" value="Unassembled WGS sequence"/>
</dbReference>
<evidence type="ECO:0000313" key="3">
    <source>
        <dbReference type="Proteomes" id="UP000290572"/>
    </source>
</evidence>
<feature type="region of interest" description="Disordered" evidence="1">
    <location>
        <begin position="1"/>
        <end position="41"/>
    </location>
</feature>
<sequence>MLREGVRLSKPREARLSKPARASVENEGSAGDLRPTGSLQPFVRQPMGSVKQFVRPTGVVAFYSPFIYDVEKPQKHSPGASVYSSLAV</sequence>
<name>A0A498NES2_LABRO</name>
<dbReference type="EMBL" id="QBIY01011827">
    <property type="protein sequence ID" value="RXN28817.1"/>
    <property type="molecule type" value="Genomic_DNA"/>
</dbReference>
<proteinExistence type="predicted"/>
<comment type="caution">
    <text evidence="2">The sequence shown here is derived from an EMBL/GenBank/DDBJ whole genome shotgun (WGS) entry which is preliminary data.</text>
</comment>
<evidence type="ECO:0000256" key="1">
    <source>
        <dbReference type="SAM" id="MobiDB-lite"/>
    </source>
</evidence>
<keyword evidence="3" id="KW-1185">Reference proteome</keyword>
<protein>
    <submittedName>
        <fullName evidence="2">Uncharacterized protein</fullName>
    </submittedName>
</protein>
<evidence type="ECO:0000313" key="2">
    <source>
        <dbReference type="EMBL" id="RXN28817.1"/>
    </source>
</evidence>
<feature type="compositionally biased region" description="Basic and acidic residues" evidence="1">
    <location>
        <begin position="1"/>
        <end position="16"/>
    </location>
</feature>
<organism evidence="2 3">
    <name type="scientific">Labeo rohita</name>
    <name type="common">Indian major carp</name>
    <name type="synonym">Cyprinus rohita</name>
    <dbReference type="NCBI Taxonomy" id="84645"/>
    <lineage>
        <taxon>Eukaryota</taxon>
        <taxon>Metazoa</taxon>
        <taxon>Chordata</taxon>
        <taxon>Craniata</taxon>
        <taxon>Vertebrata</taxon>
        <taxon>Euteleostomi</taxon>
        <taxon>Actinopterygii</taxon>
        <taxon>Neopterygii</taxon>
        <taxon>Teleostei</taxon>
        <taxon>Ostariophysi</taxon>
        <taxon>Cypriniformes</taxon>
        <taxon>Cyprinidae</taxon>
        <taxon>Labeoninae</taxon>
        <taxon>Labeonini</taxon>
        <taxon>Labeo</taxon>
    </lineage>
</organism>
<reference evidence="2 3" key="1">
    <citation type="submission" date="2018-03" db="EMBL/GenBank/DDBJ databases">
        <title>Draft genome sequence of Rohu Carp (Labeo rohita).</title>
        <authorList>
            <person name="Das P."/>
            <person name="Kushwaha B."/>
            <person name="Joshi C.G."/>
            <person name="Kumar D."/>
            <person name="Nagpure N.S."/>
            <person name="Sahoo L."/>
            <person name="Das S.P."/>
            <person name="Bit A."/>
            <person name="Patnaik S."/>
            <person name="Meher P.K."/>
            <person name="Jayasankar P."/>
            <person name="Koringa P.G."/>
            <person name="Patel N.V."/>
            <person name="Hinsu A.T."/>
            <person name="Kumar R."/>
            <person name="Pandey M."/>
            <person name="Agarwal S."/>
            <person name="Srivastava S."/>
            <person name="Singh M."/>
            <person name="Iquebal M.A."/>
            <person name="Jaiswal S."/>
            <person name="Angadi U.B."/>
            <person name="Kumar N."/>
            <person name="Raza M."/>
            <person name="Shah T.M."/>
            <person name="Rai A."/>
            <person name="Jena J.K."/>
        </authorList>
    </citation>
    <scope>NUCLEOTIDE SEQUENCE [LARGE SCALE GENOMIC DNA]</scope>
    <source>
        <strain evidence="2">DASCIFA01</strain>
        <tissue evidence="2">Testis</tissue>
    </source>
</reference>
<gene>
    <name evidence="2" type="ORF">ROHU_018995</name>
</gene>